<accession>A9NM17</accession>
<keyword evidence="1" id="KW-0812">Transmembrane</keyword>
<reference evidence="3" key="1">
    <citation type="submission" date="2007-06" db="EMBL/GenBank/DDBJ databases">
        <title>Full length cDNA sequences from Sitka Spruce (Picea sitchensis).</title>
        <authorList>
            <person name="Ralph S.G."/>
            <person name="Chun H.E."/>
            <person name="Liao N."/>
            <person name="Ali J."/>
            <person name="Reid K."/>
            <person name="Kolosova N."/>
            <person name="Cooper N."/>
            <person name="Cullis C."/>
            <person name="Jancsik S."/>
            <person name="Moore R."/>
            <person name="Mayo M."/>
            <person name="Wagner S."/>
            <person name="Holt R.A."/>
            <person name="Jones S.J.M."/>
            <person name="Marra M.A."/>
            <person name="Ritland C.E."/>
            <person name="Ritland K."/>
            <person name="Bohlmann J."/>
        </authorList>
    </citation>
    <scope>NUCLEOTIDE SEQUENCE</scope>
    <source>
        <tissue evidence="3">Green portion of the leader tissue</tissue>
    </source>
</reference>
<evidence type="ECO:0000313" key="2">
    <source>
        <dbReference type="EMBL" id="ABK21678.1"/>
    </source>
</evidence>
<evidence type="ECO:0000313" key="3">
    <source>
        <dbReference type="EMBL" id="ABR16281.1"/>
    </source>
</evidence>
<sequence length="321" mass="37410">MALVPSQTQGFGSACTSQPVAWERTKKVVSYCPFGITSRCILFNKHRQLSIVRSTAVGPVLRVNYQCLKALSFREVTKKNDSNGRESKKLWSLPMYLFRAWQGMEGAEKSSPHSAQGSSWFTKLQKQNIIQLAKEILQKPRSRLKFLDKDQMIKQLQEAQLNHTILEFWKSLDVSIKWPLAIFFSWYFAITVFYGFRASNDLLPLWIIGPLMMGIFIKLCQTVYAHCIRITTNVVNMGKATCIAAKNGDLTRPMLLQFEQFFEIKRSELVYFLKGEGLKDFLQQKRREYEERIEEAIQDYAEANWPRYRATTRFLRKIFPQ</sequence>
<feature type="transmembrane region" description="Helical" evidence="1">
    <location>
        <begin position="202"/>
        <end position="220"/>
    </location>
</feature>
<keyword evidence="1" id="KW-1133">Transmembrane helix</keyword>
<proteinExistence type="evidence at transcript level"/>
<dbReference type="EMBL" id="EF676375">
    <property type="protein sequence ID" value="ABR16281.1"/>
    <property type="molecule type" value="mRNA"/>
</dbReference>
<protein>
    <submittedName>
        <fullName evidence="2">Uncharacterized protein</fullName>
    </submittedName>
</protein>
<evidence type="ECO:0000256" key="1">
    <source>
        <dbReference type="SAM" id="Phobius"/>
    </source>
</evidence>
<dbReference type="AlphaFoldDB" id="A9NM17"/>
<dbReference type="PANTHER" id="PTHR48223">
    <property type="entry name" value="DEFECTIVE 2759, PUTATIVE ISOFORM 1-RELATED"/>
    <property type="match status" value="1"/>
</dbReference>
<reference evidence="2" key="2">
    <citation type="journal article" date="2008" name="BMC Genomics">
        <title>A conifer genomics resource of 200,000 spruce (Picea spp.) ESTs and 6,464 high-quality, sequence-finished full-length cDNAs for Sitka spruce (Picea sitchensis).</title>
        <authorList>
            <person name="Ralph S.G."/>
            <person name="Chun H.J."/>
            <person name="Kolosova N."/>
            <person name="Cooper D."/>
            <person name="Oddy C."/>
            <person name="Ritland C.E."/>
            <person name="Kirkpatrick R."/>
            <person name="Moore R."/>
            <person name="Barber S."/>
            <person name="Holt R.A."/>
            <person name="Jones S.J."/>
            <person name="Marra M.A."/>
            <person name="Douglas C.J."/>
            <person name="Ritland K."/>
            <person name="Bohlmann J."/>
        </authorList>
    </citation>
    <scope>NUCLEOTIDE SEQUENCE</scope>
    <source>
        <tissue evidence="2">Green portion of the leader tissue</tissue>
    </source>
</reference>
<organism evidence="2">
    <name type="scientific">Picea sitchensis</name>
    <name type="common">Sitka spruce</name>
    <name type="synonym">Pinus sitchensis</name>
    <dbReference type="NCBI Taxonomy" id="3332"/>
    <lineage>
        <taxon>Eukaryota</taxon>
        <taxon>Viridiplantae</taxon>
        <taxon>Streptophyta</taxon>
        <taxon>Embryophyta</taxon>
        <taxon>Tracheophyta</taxon>
        <taxon>Spermatophyta</taxon>
        <taxon>Pinopsida</taxon>
        <taxon>Pinidae</taxon>
        <taxon>Conifers I</taxon>
        <taxon>Pinales</taxon>
        <taxon>Pinaceae</taxon>
        <taxon>Picea</taxon>
    </lineage>
</organism>
<keyword evidence="1" id="KW-0472">Membrane</keyword>
<dbReference type="EMBL" id="EF082313">
    <property type="protein sequence ID" value="ABK21678.1"/>
    <property type="molecule type" value="mRNA"/>
</dbReference>
<dbReference type="PANTHER" id="PTHR48223:SF1">
    <property type="entry name" value="ABC TRANSMEMBRANE TYPE-1 DOMAIN-CONTAINING PROTEIN"/>
    <property type="match status" value="1"/>
</dbReference>
<feature type="transmembrane region" description="Helical" evidence="1">
    <location>
        <begin position="178"/>
        <end position="196"/>
    </location>
</feature>
<name>A9NM17_PICSI</name>